<sequence>MKRKRGKQKRSKRTVFFLAPAILVIVLLFLLVVHSAFSLYSVIRIDRGGMRFKLPSVVYSEWTEVRAGDFLSPSHFEDRLKSSHYRKASSTTSLEKGEYSIAQGSAIVFTRSFQYPDGLHSAALYRIVFDDNKVLRVEDMEKHAPAAKVRIEPAILSVLADDPTRLQYWVPLQDIPPRVVNAVIATEDKNFFDHHGIDPFGILRALVTDLVKGSFEEGGSTITQQLVKNLFLTSKKTIGRKISETVLALIVEKKYTKEEILEAYLNLVYLGNTYGKNIHGVDAAARCYFGKPVAELSLAQAAMLAGIIRAPNYYSPLRQPERANAVKNIVLNQMKDREFISAVQHDSARKLKTSVQKKRPDLAPYFATYVGQMLRKKFSAGELTGNGLKIFTTLDPALQSVAEKSAAAELGELRKSFPGSPSLQMAIVSLDPQNGDIRCMIGGRDFAESEFNRAVQAKRQVGSAVKPIIAAVALDAPYRHEWKTYTTVTMLNDRPVSYQYADQVWSPENHGDEYLGDITLRRAVARSQNVAMVRLLEDVRPDTVAKYVSKMDVDCKVPRDLTLALGTMEVSPLDMAKIYSVFASNGDLHNPRCIKHVTDKEGSLVFTETPSSRNVMNPATCYLVTDILKSVFVEGTAISYQGLALRYPIAGKTGTTNDYTDAWFAGYSPSLVTAVWVGDDKNKSIGLPASRVALPIWGKIMEYSLHNESRTEFSTPKDIEFARIDSATGLLATENCPEVSMEPFIRGTAPTVYCTLHGGQWNIVRNIKTFFWKRSQDRADSSVEVRTPAGTRKIRYSYPTR</sequence>
<dbReference type="InterPro" id="IPR001264">
    <property type="entry name" value="Glyco_trans_51"/>
</dbReference>
<evidence type="ECO:0000256" key="10">
    <source>
        <dbReference type="ARBA" id="ARBA00022801"/>
    </source>
</evidence>
<evidence type="ECO:0000259" key="20">
    <source>
        <dbReference type="Pfam" id="PF00912"/>
    </source>
</evidence>
<comment type="pathway">
    <text evidence="2">Cell wall biogenesis; peptidoglycan biosynthesis.</text>
</comment>
<dbReference type="EMBL" id="QZKI01000111">
    <property type="protein sequence ID" value="RJP66774.1"/>
    <property type="molecule type" value="Genomic_DNA"/>
</dbReference>
<keyword evidence="12" id="KW-0573">Peptidoglycan synthesis</keyword>
<feature type="domain" description="Bifunctional transglycosylase second" evidence="21">
    <location>
        <begin position="67"/>
        <end position="150"/>
    </location>
</feature>
<keyword evidence="6" id="KW-0645">Protease</keyword>
<evidence type="ECO:0000256" key="12">
    <source>
        <dbReference type="ARBA" id="ARBA00022984"/>
    </source>
</evidence>
<organism evidence="22 23">
    <name type="scientific">Candidatus Abyssobacteria bacterium SURF_17</name>
    <dbReference type="NCBI Taxonomy" id="2093361"/>
    <lineage>
        <taxon>Bacteria</taxon>
        <taxon>Pseudomonadati</taxon>
        <taxon>Candidatus Hydrogenedentota</taxon>
        <taxon>Candidatus Abyssobacteria</taxon>
    </lineage>
</organism>
<evidence type="ECO:0000256" key="8">
    <source>
        <dbReference type="ARBA" id="ARBA00022679"/>
    </source>
</evidence>
<accession>A0A419ESY8</accession>
<evidence type="ECO:0000256" key="14">
    <source>
        <dbReference type="ARBA" id="ARBA00023136"/>
    </source>
</evidence>
<dbReference type="Pfam" id="PF00912">
    <property type="entry name" value="Transgly"/>
    <property type="match status" value="1"/>
</dbReference>
<keyword evidence="7" id="KW-0328">Glycosyltransferase</keyword>
<comment type="catalytic activity">
    <reaction evidence="18">
        <text>[GlcNAc-(1-&gt;4)-Mur2Ac(oyl-L-Ala-gamma-D-Glu-L-Lys-D-Ala-D-Ala)](n)-di-trans,octa-cis-undecaprenyl diphosphate + beta-D-GlcNAc-(1-&gt;4)-Mur2Ac(oyl-L-Ala-gamma-D-Glu-L-Lys-D-Ala-D-Ala)-di-trans,octa-cis-undecaprenyl diphosphate = [GlcNAc-(1-&gt;4)-Mur2Ac(oyl-L-Ala-gamma-D-Glu-L-Lys-D-Ala-D-Ala)](n+1)-di-trans,octa-cis-undecaprenyl diphosphate + di-trans,octa-cis-undecaprenyl diphosphate + H(+)</text>
        <dbReference type="Rhea" id="RHEA:23708"/>
        <dbReference type="Rhea" id="RHEA-COMP:9602"/>
        <dbReference type="Rhea" id="RHEA-COMP:9603"/>
        <dbReference type="ChEBI" id="CHEBI:15378"/>
        <dbReference type="ChEBI" id="CHEBI:58405"/>
        <dbReference type="ChEBI" id="CHEBI:60033"/>
        <dbReference type="ChEBI" id="CHEBI:78435"/>
        <dbReference type="EC" id="2.4.99.28"/>
    </reaction>
</comment>
<gene>
    <name evidence="22" type="ORF">C4532_15605</name>
</gene>
<dbReference type="FunFam" id="1.10.3810.10:FF:000001">
    <property type="entry name" value="Penicillin-binding protein 1A"/>
    <property type="match status" value="1"/>
</dbReference>
<name>A0A419ESY8_9BACT</name>
<evidence type="ECO:0000256" key="5">
    <source>
        <dbReference type="ARBA" id="ARBA00022645"/>
    </source>
</evidence>
<comment type="subcellular location">
    <subcellularLocation>
        <location evidence="1">Membrane</location>
    </subcellularLocation>
</comment>
<evidence type="ECO:0000259" key="21">
    <source>
        <dbReference type="Pfam" id="PF14814"/>
    </source>
</evidence>
<dbReference type="GO" id="GO:0071555">
    <property type="term" value="P:cell wall organization"/>
    <property type="evidence" value="ECO:0007669"/>
    <property type="project" value="UniProtKB-KW"/>
</dbReference>
<dbReference type="GO" id="GO:0009252">
    <property type="term" value="P:peptidoglycan biosynthetic process"/>
    <property type="evidence" value="ECO:0007669"/>
    <property type="project" value="UniProtKB-KW"/>
</dbReference>
<evidence type="ECO:0000256" key="9">
    <source>
        <dbReference type="ARBA" id="ARBA00022692"/>
    </source>
</evidence>
<evidence type="ECO:0000256" key="17">
    <source>
        <dbReference type="ARBA" id="ARBA00034000"/>
    </source>
</evidence>
<keyword evidence="13" id="KW-1133">Transmembrane helix</keyword>
<dbReference type="SUPFAM" id="SSF56601">
    <property type="entry name" value="beta-lactamase/transpeptidase-like"/>
    <property type="match status" value="1"/>
</dbReference>
<dbReference type="InterPro" id="IPR028166">
    <property type="entry name" value="UB2H"/>
</dbReference>
<dbReference type="PANTHER" id="PTHR32282:SF27">
    <property type="entry name" value="PENICILLIN-BINDING PROTEIN 1A"/>
    <property type="match status" value="1"/>
</dbReference>
<keyword evidence="5" id="KW-0121">Carboxypeptidase</keyword>
<protein>
    <submittedName>
        <fullName evidence="22">PBP1A family penicillin-binding protein</fullName>
    </submittedName>
</protein>
<keyword evidence="15" id="KW-0511">Multifunctional enzyme</keyword>
<dbReference type="Pfam" id="PF14814">
    <property type="entry name" value="UB2H"/>
    <property type="match status" value="1"/>
</dbReference>
<keyword evidence="14" id="KW-0472">Membrane</keyword>
<dbReference type="InterPro" id="IPR050396">
    <property type="entry name" value="Glycosyltr_51/Transpeptidase"/>
</dbReference>
<keyword evidence="11" id="KW-0133">Cell shape</keyword>
<evidence type="ECO:0000256" key="1">
    <source>
        <dbReference type="ARBA" id="ARBA00004370"/>
    </source>
</evidence>
<dbReference type="Gene3D" id="3.40.710.10">
    <property type="entry name" value="DD-peptidase/beta-lactamase superfamily"/>
    <property type="match status" value="1"/>
</dbReference>
<dbReference type="InterPro" id="IPR036950">
    <property type="entry name" value="PBP_transglycosylase"/>
</dbReference>
<dbReference type="GO" id="GO:0016020">
    <property type="term" value="C:membrane"/>
    <property type="evidence" value="ECO:0007669"/>
    <property type="project" value="UniProtKB-SubCell"/>
</dbReference>
<proteinExistence type="inferred from homology"/>
<dbReference type="InterPro" id="IPR023346">
    <property type="entry name" value="Lysozyme-like_dom_sf"/>
</dbReference>
<feature type="domain" description="Glycosyl transferase family 51" evidence="20">
    <location>
        <begin position="166"/>
        <end position="335"/>
    </location>
</feature>
<evidence type="ECO:0000256" key="2">
    <source>
        <dbReference type="ARBA" id="ARBA00004752"/>
    </source>
</evidence>
<reference evidence="22 23" key="1">
    <citation type="journal article" date="2017" name="ISME J.">
        <title>Energy and carbon metabolisms in a deep terrestrial subsurface fluid microbial community.</title>
        <authorList>
            <person name="Momper L."/>
            <person name="Jungbluth S.P."/>
            <person name="Lee M.D."/>
            <person name="Amend J.P."/>
        </authorList>
    </citation>
    <scope>NUCLEOTIDE SEQUENCE [LARGE SCALE GENOMIC DNA]</scope>
    <source>
        <strain evidence="22">SURF_17</strain>
    </source>
</reference>
<comment type="catalytic activity">
    <reaction evidence="17">
        <text>Preferential cleavage: (Ac)2-L-Lys-D-Ala-|-D-Ala. Also transpeptidation of peptidyl-alanyl moieties that are N-acyl substituents of D-alanine.</text>
        <dbReference type="EC" id="3.4.16.4"/>
    </reaction>
</comment>
<dbReference type="Gene3D" id="1.10.3810.10">
    <property type="entry name" value="Biosynthetic peptidoglycan transglycosylase-like"/>
    <property type="match status" value="1"/>
</dbReference>
<dbReference type="GO" id="GO:0008955">
    <property type="term" value="F:peptidoglycan glycosyltransferase activity"/>
    <property type="evidence" value="ECO:0007669"/>
    <property type="project" value="UniProtKB-EC"/>
</dbReference>
<evidence type="ECO:0000256" key="11">
    <source>
        <dbReference type="ARBA" id="ARBA00022960"/>
    </source>
</evidence>
<comment type="similarity">
    <text evidence="3">In the C-terminal section; belongs to the transpeptidase family.</text>
</comment>
<dbReference type="Gene3D" id="3.30.2060.10">
    <property type="entry name" value="Penicillin-binding protein 1b domain"/>
    <property type="match status" value="1"/>
</dbReference>
<dbReference type="NCBIfam" id="TIGR02074">
    <property type="entry name" value="PBP_1a_fam"/>
    <property type="match status" value="1"/>
</dbReference>
<keyword evidence="9" id="KW-0812">Transmembrane</keyword>
<evidence type="ECO:0000256" key="18">
    <source>
        <dbReference type="ARBA" id="ARBA00049902"/>
    </source>
</evidence>
<dbReference type="GO" id="GO:0008658">
    <property type="term" value="F:penicillin binding"/>
    <property type="evidence" value="ECO:0007669"/>
    <property type="project" value="InterPro"/>
</dbReference>
<keyword evidence="10" id="KW-0378">Hydrolase</keyword>
<dbReference type="GO" id="GO:0008360">
    <property type="term" value="P:regulation of cell shape"/>
    <property type="evidence" value="ECO:0007669"/>
    <property type="project" value="UniProtKB-KW"/>
</dbReference>
<evidence type="ECO:0000256" key="15">
    <source>
        <dbReference type="ARBA" id="ARBA00023268"/>
    </source>
</evidence>
<dbReference type="AlphaFoldDB" id="A0A419ESY8"/>
<dbReference type="GO" id="GO:0006508">
    <property type="term" value="P:proteolysis"/>
    <property type="evidence" value="ECO:0007669"/>
    <property type="project" value="UniProtKB-KW"/>
</dbReference>
<evidence type="ECO:0000313" key="23">
    <source>
        <dbReference type="Proteomes" id="UP000285961"/>
    </source>
</evidence>
<comment type="similarity">
    <text evidence="4">In the N-terminal section; belongs to the glycosyltransferase 51 family.</text>
</comment>
<dbReference type="Pfam" id="PF00905">
    <property type="entry name" value="Transpeptidase"/>
    <property type="match status" value="1"/>
</dbReference>
<evidence type="ECO:0000256" key="13">
    <source>
        <dbReference type="ARBA" id="ARBA00022989"/>
    </source>
</evidence>
<dbReference type="InterPro" id="IPR001460">
    <property type="entry name" value="PCN-bd_Tpept"/>
</dbReference>
<dbReference type="Proteomes" id="UP000285961">
    <property type="component" value="Unassembled WGS sequence"/>
</dbReference>
<dbReference type="GO" id="GO:0030288">
    <property type="term" value="C:outer membrane-bounded periplasmic space"/>
    <property type="evidence" value="ECO:0007669"/>
    <property type="project" value="TreeGrafter"/>
</dbReference>
<dbReference type="GO" id="GO:0009002">
    <property type="term" value="F:serine-type D-Ala-D-Ala carboxypeptidase activity"/>
    <property type="evidence" value="ECO:0007669"/>
    <property type="project" value="UniProtKB-EC"/>
</dbReference>
<dbReference type="PANTHER" id="PTHR32282">
    <property type="entry name" value="BINDING PROTEIN TRANSPEPTIDASE, PUTATIVE-RELATED"/>
    <property type="match status" value="1"/>
</dbReference>
<feature type="domain" description="Penicillin-binding protein transpeptidase" evidence="19">
    <location>
        <begin position="425"/>
        <end position="681"/>
    </location>
</feature>
<evidence type="ECO:0000256" key="4">
    <source>
        <dbReference type="ARBA" id="ARBA00007739"/>
    </source>
</evidence>
<dbReference type="SUPFAM" id="SSF53955">
    <property type="entry name" value="Lysozyme-like"/>
    <property type="match status" value="1"/>
</dbReference>
<keyword evidence="16" id="KW-0961">Cell wall biogenesis/degradation</keyword>
<keyword evidence="8" id="KW-0808">Transferase</keyword>
<dbReference type="InterPro" id="IPR012338">
    <property type="entry name" value="Beta-lactam/transpept-like"/>
</dbReference>
<evidence type="ECO:0000313" key="22">
    <source>
        <dbReference type="EMBL" id="RJP66774.1"/>
    </source>
</evidence>
<evidence type="ECO:0000256" key="6">
    <source>
        <dbReference type="ARBA" id="ARBA00022670"/>
    </source>
</evidence>
<evidence type="ECO:0000256" key="7">
    <source>
        <dbReference type="ARBA" id="ARBA00022676"/>
    </source>
</evidence>
<evidence type="ECO:0000256" key="3">
    <source>
        <dbReference type="ARBA" id="ARBA00007090"/>
    </source>
</evidence>
<comment type="caution">
    <text evidence="22">The sequence shown here is derived from an EMBL/GenBank/DDBJ whole genome shotgun (WGS) entry which is preliminary data.</text>
</comment>
<evidence type="ECO:0000256" key="16">
    <source>
        <dbReference type="ARBA" id="ARBA00023316"/>
    </source>
</evidence>
<evidence type="ECO:0000259" key="19">
    <source>
        <dbReference type="Pfam" id="PF00905"/>
    </source>
</evidence>